<evidence type="ECO:0000256" key="5">
    <source>
        <dbReference type="ARBA" id="ARBA00022989"/>
    </source>
</evidence>
<keyword evidence="6 7" id="KW-0472">Membrane</keyword>
<dbReference type="Pfam" id="PF00873">
    <property type="entry name" value="ACR_tran"/>
    <property type="match status" value="1"/>
</dbReference>
<dbReference type="EMBL" id="WNDS01000003">
    <property type="protein sequence ID" value="KAF1015026.1"/>
    <property type="molecule type" value="Genomic_DNA"/>
</dbReference>
<dbReference type="SUPFAM" id="SSF82866">
    <property type="entry name" value="Multidrug efflux transporter AcrB transmembrane domain"/>
    <property type="match status" value="1"/>
</dbReference>
<dbReference type="SUPFAM" id="SSF82693">
    <property type="entry name" value="Multidrug efflux transporter AcrB pore domain, PN1, PN2, PC1 and PC2 subdomains"/>
    <property type="match status" value="3"/>
</dbReference>
<accession>A0A7V8FG98</accession>
<dbReference type="PANTHER" id="PTHR32063:SF34">
    <property type="entry name" value="MULTIDRUG RESISTANCE PROTEIN MDTC"/>
    <property type="match status" value="1"/>
</dbReference>
<evidence type="ECO:0000256" key="6">
    <source>
        <dbReference type="ARBA" id="ARBA00023136"/>
    </source>
</evidence>
<protein>
    <submittedName>
        <fullName evidence="8">Multidrug resistance protein MdtC</fullName>
    </submittedName>
</protein>
<evidence type="ECO:0000256" key="3">
    <source>
        <dbReference type="ARBA" id="ARBA00022519"/>
    </source>
</evidence>
<feature type="transmembrane region" description="Helical" evidence="7">
    <location>
        <begin position="435"/>
        <end position="455"/>
    </location>
</feature>
<reference evidence="9" key="1">
    <citation type="journal article" date="2020" name="MBio">
        <title>Horizontal gene transfer to a defensive symbiont with a reduced genome amongst a multipartite beetle microbiome.</title>
        <authorList>
            <person name="Waterworth S.C."/>
            <person name="Florez L.V."/>
            <person name="Rees E.R."/>
            <person name="Hertweck C."/>
            <person name="Kaltenpoth M."/>
            <person name="Kwan J.C."/>
        </authorList>
    </citation>
    <scope>NUCLEOTIDE SEQUENCE [LARGE SCALE GENOMIC DNA]</scope>
</reference>
<dbReference type="GO" id="GO:0005886">
    <property type="term" value="C:plasma membrane"/>
    <property type="evidence" value="ECO:0007669"/>
    <property type="project" value="TreeGrafter"/>
</dbReference>
<evidence type="ECO:0000256" key="7">
    <source>
        <dbReference type="SAM" id="Phobius"/>
    </source>
</evidence>
<dbReference type="GO" id="GO:0042910">
    <property type="term" value="F:xenobiotic transmembrane transporter activity"/>
    <property type="evidence" value="ECO:0007669"/>
    <property type="project" value="TreeGrafter"/>
</dbReference>
<keyword evidence="2" id="KW-1003">Cell membrane</keyword>
<dbReference type="Proteomes" id="UP000487117">
    <property type="component" value="Unassembled WGS sequence"/>
</dbReference>
<feature type="transmembrane region" description="Helical" evidence="7">
    <location>
        <begin position="392"/>
        <end position="414"/>
    </location>
</feature>
<dbReference type="AlphaFoldDB" id="A0A7V8FG98"/>
<sequence>MTLAGRIAQACVQRPVATLLLALALVLAGLLALRLLPVALLPQVDYPAIEVSASLPGASPESMAATVATPLERALGSIPGITRIDSASTQGQTQVELKFALGRDIDEAAREVQAAINIARGQLPSGMPGMPGYRKVNPSQAPILALALTSDVLPPGQLHDLGSTVLAQKLSQIPGVGEVQVGGSALPAVRVSLDPNALNHAGLALEDVAAAISRANAVRPLGAVGDGQQQWQLEAPLQLRKASQYRTLALKVSDDRPLRLGDVAQVEDGVEDRYATGFHNERPAVLLIVSRQPGANIIATVDAIQAQLPQLHALLPATVDMRLVMDRSPVIRATLHEAELTLVLAIALVVLVVLAFLGHWRAALVPSVAIPVVLFGTLALMALLGFSLNTLSLMALIVAAVLVVDDAIVVLENIARHRELGADRWQAAVRGASEVGATLISMNLALAVVFVSILFLDDFVERLFREFSLTLVPAMAVSVLVALSLVPMLCARLFVGDAQRPSRWQHGSNVLFERLRAAYLHSLQASLRRLRWPLLAFGAVIALNAWLFQQVPKGVVPKQDTAQLRGFALGDDGLSFQAMQPKIDAYRKLLLADPAIEDIIGYIGGSNGVNNAFIMIKMNPLAERRVSSQQVIDRLRSNLPRLPGGNLFLWVDQDIRLEGSGSSGKYEFQLLSADLGPLREWAPKVSSALRALPELVDVEAQGEAGMRQVMLDIDREAAARHGGDPRTVATVLNNSFSQRQVAALYDSLNQYRVVMELDPRHTQDPSTLEQLQIVDGQGQRIPLSSIARWRYGMAPDRVYHSQQFASSGSSSRWHPAWACSRPPLRSMRQWPS</sequence>
<dbReference type="Gene3D" id="3.30.70.1430">
    <property type="entry name" value="Multidrug efflux transporter AcrB pore domain"/>
    <property type="match status" value="2"/>
</dbReference>
<evidence type="ECO:0000256" key="4">
    <source>
        <dbReference type="ARBA" id="ARBA00022692"/>
    </source>
</evidence>
<dbReference type="SUPFAM" id="SSF82714">
    <property type="entry name" value="Multidrug efflux transporter AcrB TolC docking domain, DN and DC subdomains"/>
    <property type="match status" value="2"/>
</dbReference>
<dbReference type="PANTHER" id="PTHR32063">
    <property type="match status" value="1"/>
</dbReference>
<dbReference type="Gene3D" id="3.30.2090.10">
    <property type="entry name" value="Multidrug efflux transporter AcrB TolC docking domain, DN and DC subdomains"/>
    <property type="match status" value="2"/>
</dbReference>
<comment type="caution">
    <text evidence="8">The sequence shown here is derived from an EMBL/GenBank/DDBJ whole genome shotgun (WGS) entry which is preliminary data.</text>
</comment>
<feature type="transmembrane region" description="Helical" evidence="7">
    <location>
        <begin position="364"/>
        <end position="386"/>
    </location>
</feature>
<feature type="transmembrane region" description="Helical" evidence="7">
    <location>
        <begin position="340"/>
        <end position="357"/>
    </location>
</feature>
<dbReference type="PRINTS" id="PR00702">
    <property type="entry name" value="ACRIFLAVINRP"/>
</dbReference>
<organism evidence="8 9">
    <name type="scientific">Stenotrophomonas maltophilia</name>
    <name type="common">Pseudomonas maltophilia</name>
    <name type="synonym">Xanthomonas maltophilia</name>
    <dbReference type="NCBI Taxonomy" id="40324"/>
    <lineage>
        <taxon>Bacteria</taxon>
        <taxon>Pseudomonadati</taxon>
        <taxon>Pseudomonadota</taxon>
        <taxon>Gammaproteobacteria</taxon>
        <taxon>Lysobacterales</taxon>
        <taxon>Lysobacteraceae</taxon>
        <taxon>Stenotrophomonas</taxon>
        <taxon>Stenotrophomonas maltophilia group</taxon>
    </lineage>
</organism>
<dbReference type="FunFam" id="3.30.70.1430:FF:000001">
    <property type="entry name" value="Efflux pump membrane transporter"/>
    <property type="match status" value="1"/>
</dbReference>
<dbReference type="Gene3D" id="3.30.70.1320">
    <property type="entry name" value="Multidrug efflux transporter AcrB pore domain like"/>
    <property type="match status" value="1"/>
</dbReference>
<keyword evidence="1" id="KW-0813">Transport</keyword>
<name>A0A7V8FG98_STEMA</name>
<dbReference type="Gene3D" id="1.20.1640.10">
    <property type="entry name" value="Multidrug efflux transporter AcrB transmembrane domain"/>
    <property type="match status" value="2"/>
</dbReference>
<gene>
    <name evidence="8" type="primary">mdtC_2</name>
    <name evidence="8" type="ORF">GAK31_02514</name>
</gene>
<evidence type="ECO:0000313" key="8">
    <source>
        <dbReference type="EMBL" id="KAF1015026.1"/>
    </source>
</evidence>
<keyword evidence="5 7" id="KW-1133">Transmembrane helix</keyword>
<proteinExistence type="predicted"/>
<dbReference type="InterPro" id="IPR027463">
    <property type="entry name" value="AcrB_DN_DC_subdom"/>
</dbReference>
<feature type="transmembrane region" description="Helical" evidence="7">
    <location>
        <begin position="530"/>
        <end position="548"/>
    </location>
</feature>
<keyword evidence="3" id="KW-0997">Cell inner membrane</keyword>
<keyword evidence="4 7" id="KW-0812">Transmembrane</keyword>
<dbReference type="InterPro" id="IPR001036">
    <property type="entry name" value="Acrflvin-R"/>
</dbReference>
<dbReference type="Gene3D" id="3.30.70.1440">
    <property type="entry name" value="Multidrug efflux transporter AcrB pore domain"/>
    <property type="match status" value="1"/>
</dbReference>
<evidence type="ECO:0000256" key="2">
    <source>
        <dbReference type="ARBA" id="ARBA00022475"/>
    </source>
</evidence>
<evidence type="ECO:0000313" key="9">
    <source>
        <dbReference type="Proteomes" id="UP000487117"/>
    </source>
</evidence>
<feature type="transmembrane region" description="Helical" evidence="7">
    <location>
        <begin position="475"/>
        <end position="495"/>
    </location>
</feature>
<evidence type="ECO:0000256" key="1">
    <source>
        <dbReference type="ARBA" id="ARBA00022448"/>
    </source>
</evidence>